<keyword evidence="3" id="KW-1185">Reference proteome</keyword>
<reference evidence="2 3" key="1">
    <citation type="journal article" date="2011" name="J. Bacteriol.">
        <title>Complete genome sequence of Algoriphagus sp. PR1, bacterial prey of a colony-forming choanoflagellate.</title>
        <authorList>
            <person name="Alegado R.A."/>
            <person name="Ferriera S."/>
            <person name="Nusbaum C."/>
            <person name="Young S.K."/>
            <person name="Zeng Q."/>
            <person name="Imamovic A."/>
            <person name="Fairclough S.R."/>
            <person name="King N."/>
        </authorList>
    </citation>
    <scope>NUCLEOTIDE SEQUENCE [LARGE SCALE GENOMIC DNA]</scope>
    <source>
        <strain evidence="2 3">PR1</strain>
    </source>
</reference>
<comment type="caution">
    <text evidence="2">The sequence shown here is derived from an EMBL/GenBank/DDBJ whole genome shotgun (WGS) entry which is preliminary data.</text>
</comment>
<dbReference type="SMART" id="SM00014">
    <property type="entry name" value="acidPPc"/>
    <property type="match status" value="1"/>
</dbReference>
<organism evidence="2 3">
    <name type="scientific">Algoriphagus machipongonensis</name>
    <dbReference type="NCBI Taxonomy" id="388413"/>
    <lineage>
        <taxon>Bacteria</taxon>
        <taxon>Pseudomonadati</taxon>
        <taxon>Bacteroidota</taxon>
        <taxon>Cytophagia</taxon>
        <taxon>Cytophagales</taxon>
        <taxon>Cyclobacteriaceae</taxon>
        <taxon>Algoriphagus</taxon>
    </lineage>
</organism>
<dbReference type="CDD" id="cd03398">
    <property type="entry name" value="PAP2_haloperoxidase"/>
    <property type="match status" value="1"/>
</dbReference>
<dbReference type="Pfam" id="PF01569">
    <property type="entry name" value="PAP2"/>
    <property type="match status" value="1"/>
</dbReference>
<gene>
    <name evidence="2" type="ORF">ALPR1_20833</name>
</gene>
<accession>A3HY48</accession>
<dbReference type="eggNOG" id="COG0671">
    <property type="taxonomic scope" value="Bacteria"/>
</dbReference>
<dbReference type="EMBL" id="AAXU02000001">
    <property type="protein sequence ID" value="EAZ81521.2"/>
    <property type="molecule type" value="Genomic_DNA"/>
</dbReference>
<dbReference type="Proteomes" id="UP000003919">
    <property type="component" value="Unassembled WGS sequence"/>
</dbReference>
<evidence type="ECO:0000313" key="3">
    <source>
        <dbReference type="Proteomes" id="UP000003919"/>
    </source>
</evidence>
<dbReference type="GO" id="GO:0004601">
    <property type="term" value="F:peroxidase activity"/>
    <property type="evidence" value="ECO:0007669"/>
    <property type="project" value="UniProtKB-KW"/>
</dbReference>
<dbReference type="OrthoDB" id="7793240at2"/>
<protein>
    <submittedName>
        <fullName evidence="2">Vanadium chloroperoxidase-related protein</fullName>
    </submittedName>
</protein>
<proteinExistence type="predicted"/>
<dbReference type="RefSeq" id="WP_008203384.1">
    <property type="nucleotide sequence ID" value="NZ_CM001023.1"/>
</dbReference>
<sequence length="512" mass="57084">MKNKIYLIYTCLIAILMACNKDLPTELAYDSYNYASLDQNGGTWKPILLSSGSEIKIDEPTSTNSAEYQQELEMVKSGIENMSSQQEKNLKKWTNNPVVRWNEIALELIAKYNLIPGPNPDGSYTLPNPSNPDGPPVFPFSHPPYASRALAYMSVAQYDGLITAWNYKFQYNREAPYVIDPSIKHAYEDNELPSYPSDGAVVAAASKTVLKAMFPLEGEYLDRKEMEHLETLLLSGEYVQSDLDAGVKIGNEIAAKALERASTDGMKNAQTSKAVSDSLANAAFERFGWKWINQEAPQRPVGLTPLFGQVKMWNVPNVEATRPPIPPAPGSPEYEEDVILLKEYAAQQSVTHRRIANFWQDGLGTYTPPGHWNEFANRFIVEKKMNTLRSARTMAYLNMAVMDAGISCWDAKYYYHYPRPIQTIEGFETIAGTPNFPSYTSGHSVFSAAASEVLAYIFPDKAETVRAWAEEAAISRVYGGIHWTFDATVGTTQGVNVAQYSIEKAKEDGADF</sequence>
<dbReference type="PROSITE" id="PS51257">
    <property type="entry name" value="PROKAR_LIPOPROTEIN"/>
    <property type="match status" value="1"/>
</dbReference>
<evidence type="ECO:0000259" key="1">
    <source>
        <dbReference type="SMART" id="SM00014"/>
    </source>
</evidence>
<dbReference type="AlphaFoldDB" id="A3HY48"/>
<dbReference type="PANTHER" id="PTHR34599:SF1">
    <property type="entry name" value="PHOSPHATIDIC ACID PHOSPHATASE TYPE 2_HALOPEROXIDASE DOMAIN-CONTAINING PROTEIN"/>
    <property type="match status" value="1"/>
</dbReference>
<dbReference type="InterPro" id="IPR000326">
    <property type="entry name" value="PAP2/HPO"/>
</dbReference>
<dbReference type="InterPro" id="IPR016119">
    <property type="entry name" value="Br/Cl_peroxidase_C"/>
</dbReference>
<feature type="domain" description="Phosphatidic acid phosphatase type 2/haloperoxidase" evidence="1">
    <location>
        <begin position="394"/>
        <end position="502"/>
    </location>
</feature>
<dbReference type="Gene3D" id="1.10.606.10">
    <property type="entry name" value="Vanadium-containing Chloroperoxidase, domain 2"/>
    <property type="match status" value="1"/>
</dbReference>
<name>A3HY48_9BACT</name>
<dbReference type="STRING" id="388413.ALPR1_20833"/>
<dbReference type="InterPro" id="IPR052559">
    <property type="entry name" value="V-haloperoxidase"/>
</dbReference>
<dbReference type="SUPFAM" id="SSF48317">
    <property type="entry name" value="Acid phosphatase/Vanadium-dependent haloperoxidase"/>
    <property type="match status" value="2"/>
</dbReference>
<dbReference type="PANTHER" id="PTHR34599">
    <property type="entry name" value="PEROXIDASE-RELATED"/>
    <property type="match status" value="1"/>
</dbReference>
<evidence type="ECO:0000313" key="2">
    <source>
        <dbReference type="EMBL" id="EAZ81521.2"/>
    </source>
</evidence>
<dbReference type="HOGENOM" id="CLU_525643_0_0_10"/>
<dbReference type="Gene3D" id="1.10.606.20">
    <property type="match status" value="1"/>
</dbReference>
<dbReference type="InterPro" id="IPR036938">
    <property type="entry name" value="PAP2/HPO_sf"/>
</dbReference>